<dbReference type="GeneID" id="63751590"/>
<evidence type="ECO:0000313" key="2">
    <source>
        <dbReference type="EMBL" id="OJJ34305.1"/>
    </source>
</evidence>
<dbReference type="Proteomes" id="UP000184383">
    <property type="component" value="Unassembled WGS sequence"/>
</dbReference>
<dbReference type="EMBL" id="KV878213">
    <property type="protein sequence ID" value="OJJ34305.1"/>
    <property type="molecule type" value="Genomic_DNA"/>
</dbReference>
<sequence>MESDKANSDTKTEVDIMILDYLLCITIDRIIHTKIEARQSYTYDWDSVWLLHSVSTIKSKIPTSQTPTQDMRIKLQLLAFATLFLFNLPNPDSRSVSPGSSRSTNGETSNAAGNTTTADGQLSETWLLPNPMSHENDTRNEDSCKARTPISEIATEFISLCFIAEAKISEPRWMDLAAQFAMHAMIEEYQASGDISTLKPLNEYIAWTATNFDQAQKWSKECAKYIKYLRPLPGTLLQDHLQVVSANMSGSRFAETVVDFLTDLMRTLEPPVLIQLERGKLGGLSRAETQQLKERVGLQ</sequence>
<dbReference type="RefSeq" id="XP_040687981.1">
    <property type="nucleotide sequence ID" value="XM_040835742.1"/>
</dbReference>
<gene>
    <name evidence="2" type="ORF">ASPWEDRAFT_42274</name>
</gene>
<feature type="compositionally biased region" description="Low complexity" evidence="1">
    <location>
        <begin position="92"/>
        <end position="103"/>
    </location>
</feature>
<proteinExistence type="predicted"/>
<dbReference type="VEuPathDB" id="FungiDB:ASPWEDRAFT_42274"/>
<accession>A0A1L9RHA2</accession>
<dbReference type="AlphaFoldDB" id="A0A1L9RHA2"/>
<evidence type="ECO:0000256" key="1">
    <source>
        <dbReference type="SAM" id="MobiDB-lite"/>
    </source>
</evidence>
<protein>
    <submittedName>
        <fullName evidence="2">Uncharacterized protein</fullName>
    </submittedName>
</protein>
<feature type="compositionally biased region" description="Polar residues" evidence="1">
    <location>
        <begin position="104"/>
        <end position="120"/>
    </location>
</feature>
<reference evidence="3" key="1">
    <citation type="journal article" date="2017" name="Genome Biol.">
        <title>Comparative genomics reveals high biological diversity and specific adaptations in the industrially and medically important fungal genus Aspergillus.</title>
        <authorList>
            <person name="de Vries R.P."/>
            <person name="Riley R."/>
            <person name="Wiebenga A."/>
            <person name="Aguilar-Osorio G."/>
            <person name="Amillis S."/>
            <person name="Uchima C.A."/>
            <person name="Anderluh G."/>
            <person name="Asadollahi M."/>
            <person name="Askin M."/>
            <person name="Barry K."/>
            <person name="Battaglia E."/>
            <person name="Bayram O."/>
            <person name="Benocci T."/>
            <person name="Braus-Stromeyer S.A."/>
            <person name="Caldana C."/>
            <person name="Canovas D."/>
            <person name="Cerqueira G.C."/>
            <person name="Chen F."/>
            <person name="Chen W."/>
            <person name="Choi C."/>
            <person name="Clum A."/>
            <person name="Dos Santos R.A."/>
            <person name="Damasio A.R."/>
            <person name="Diallinas G."/>
            <person name="Emri T."/>
            <person name="Fekete E."/>
            <person name="Flipphi M."/>
            <person name="Freyberg S."/>
            <person name="Gallo A."/>
            <person name="Gournas C."/>
            <person name="Habgood R."/>
            <person name="Hainaut M."/>
            <person name="Harispe M.L."/>
            <person name="Henrissat B."/>
            <person name="Hilden K.S."/>
            <person name="Hope R."/>
            <person name="Hossain A."/>
            <person name="Karabika E."/>
            <person name="Karaffa L."/>
            <person name="Karanyi Z."/>
            <person name="Krasevec N."/>
            <person name="Kuo A."/>
            <person name="Kusch H."/>
            <person name="LaButti K."/>
            <person name="Lagendijk E.L."/>
            <person name="Lapidus A."/>
            <person name="Levasseur A."/>
            <person name="Lindquist E."/>
            <person name="Lipzen A."/>
            <person name="Logrieco A.F."/>
            <person name="MacCabe A."/>
            <person name="Maekelae M.R."/>
            <person name="Malavazi I."/>
            <person name="Melin P."/>
            <person name="Meyer V."/>
            <person name="Mielnichuk N."/>
            <person name="Miskei M."/>
            <person name="Molnar A.P."/>
            <person name="Mule G."/>
            <person name="Ngan C.Y."/>
            <person name="Orejas M."/>
            <person name="Orosz E."/>
            <person name="Ouedraogo J.P."/>
            <person name="Overkamp K.M."/>
            <person name="Park H.-S."/>
            <person name="Perrone G."/>
            <person name="Piumi F."/>
            <person name="Punt P.J."/>
            <person name="Ram A.F."/>
            <person name="Ramon A."/>
            <person name="Rauscher S."/>
            <person name="Record E."/>
            <person name="Riano-Pachon D.M."/>
            <person name="Robert V."/>
            <person name="Roehrig J."/>
            <person name="Ruller R."/>
            <person name="Salamov A."/>
            <person name="Salih N.S."/>
            <person name="Samson R.A."/>
            <person name="Sandor E."/>
            <person name="Sanguinetti M."/>
            <person name="Schuetze T."/>
            <person name="Sepcic K."/>
            <person name="Shelest E."/>
            <person name="Sherlock G."/>
            <person name="Sophianopoulou V."/>
            <person name="Squina F.M."/>
            <person name="Sun H."/>
            <person name="Susca A."/>
            <person name="Todd R.B."/>
            <person name="Tsang A."/>
            <person name="Unkles S.E."/>
            <person name="van de Wiele N."/>
            <person name="van Rossen-Uffink D."/>
            <person name="Oliveira J.V."/>
            <person name="Vesth T.C."/>
            <person name="Visser J."/>
            <person name="Yu J.-H."/>
            <person name="Zhou M."/>
            <person name="Andersen M.R."/>
            <person name="Archer D.B."/>
            <person name="Baker S.E."/>
            <person name="Benoit I."/>
            <person name="Brakhage A.A."/>
            <person name="Braus G.H."/>
            <person name="Fischer R."/>
            <person name="Frisvad J.C."/>
            <person name="Goldman G.H."/>
            <person name="Houbraken J."/>
            <person name="Oakley B."/>
            <person name="Pocsi I."/>
            <person name="Scazzocchio C."/>
            <person name="Seiboth B."/>
            <person name="vanKuyk P.A."/>
            <person name="Wortman J."/>
            <person name="Dyer P.S."/>
            <person name="Grigoriev I.V."/>
        </authorList>
    </citation>
    <scope>NUCLEOTIDE SEQUENCE [LARGE SCALE GENOMIC DNA]</scope>
    <source>
        <strain evidence="3">DTO 134E9</strain>
    </source>
</reference>
<keyword evidence="3" id="KW-1185">Reference proteome</keyword>
<name>A0A1L9RHA2_ASPWE</name>
<dbReference type="OrthoDB" id="4149149at2759"/>
<evidence type="ECO:0000313" key="3">
    <source>
        <dbReference type="Proteomes" id="UP000184383"/>
    </source>
</evidence>
<feature type="region of interest" description="Disordered" evidence="1">
    <location>
        <begin position="92"/>
        <end position="120"/>
    </location>
</feature>
<organism evidence="2 3">
    <name type="scientific">Aspergillus wentii DTO 134E9</name>
    <dbReference type="NCBI Taxonomy" id="1073089"/>
    <lineage>
        <taxon>Eukaryota</taxon>
        <taxon>Fungi</taxon>
        <taxon>Dikarya</taxon>
        <taxon>Ascomycota</taxon>
        <taxon>Pezizomycotina</taxon>
        <taxon>Eurotiomycetes</taxon>
        <taxon>Eurotiomycetidae</taxon>
        <taxon>Eurotiales</taxon>
        <taxon>Aspergillaceae</taxon>
        <taxon>Aspergillus</taxon>
        <taxon>Aspergillus subgen. Cremei</taxon>
    </lineage>
</organism>